<protein>
    <submittedName>
        <fullName evidence="2">Uncharacterized protein</fullName>
    </submittedName>
</protein>
<proteinExistence type="predicted"/>
<dbReference type="AlphaFoldDB" id="A0AAP0BJ15"/>
<reference evidence="2 3" key="1">
    <citation type="journal article" date="2022" name="Nat. Plants">
        <title>Genomes of leafy and leafless Platanthera orchids illuminate the evolution of mycoheterotrophy.</title>
        <authorList>
            <person name="Li M.H."/>
            <person name="Liu K.W."/>
            <person name="Li Z."/>
            <person name="Lu H.C."/>
            <person name="Ye Q.L."/>
            <person name="Zhang D."/>
            <person name="Wang J.Y."/>
            <person name="Li Y.F."/>
            <person name="Zhong Z.M."/>
            <person name="Liu X."/>
            <person name="Yu X."/>
            <person name="Liu D.K."/>
            <person name="Tu X.D."/>
            <person name="Liu B."/>
            <person name="Hao Y."/>
            <person name="Liao X.Y."/>
            <person name="Jiang Y.T."/>
            <person name="Sun W.H."/>
            <person name="Chen J."/>
            <person name="Chen Y.Q."/>
            <person name="Ai Y."/>
            <person name="Zhai J.W."/>
            <person name="Wu S.S."/>
            <person name="Zhou Z."/>
            <person name="Hsiao Y.Y."/>
            <person name="Wu W.L."/>
            <person name="Chen Y.Y."/>
            <person name="Lin Y.F."/>
            <person name="Hsu J.L."/>
            <person name="Li C.Y."/>
            <person name="Wang Z.W."/>
            <person name="Zhao X."/>
            <person name="Zhong W.Y."/>
            <person name="Ma X.K."/>
            <person name="Ma L."/>
            <person name="Huang J."/>
            <person name="Chen G.Z."/>
            <person name="Huang M.Z."/>
            <person name="Huang L."/>
            <person name="Peng D.H."/>
            <person name="Luo Y.B."/>
            <person name="Zou S.Q."/>
            <person name="Chen S.P."/>
            <person name="Lan S."/>
            <person name="Tsai W.C."/>
            <person name="Van de Peer Y."/>
            <person name="Liu Z.J."/>
        </authorList>
    </citation>
    <scope>NUCLEOTIDE SEQUENCE [LARGE SCALE GENOMIC DNA]</scope>
    <source>
        <strain evidence="2">Lor287</strain>
    </source>
</reference>
<comment type="caution">
    <text evidence="2">The sequence shown here is derived from an EMBL/GenBank/DDBJ whole genome shotgun (WGS) entry which is preliminary data.</text>
</comment>
<sequence>MELLRNYWHMEAGYSKWVDLYILLGMVVLYRFMFWVTVKVGEKVKSAMIMKMMSIKERLERKE</sequence>
<dbReference type="Proteomes" id="UP001418222">
    <property type="component" value="Unassembled WGS sequence"/>
</dbReference>
<evidence type="ECO:0000313" key="3">
    <source>
        <dbReference type="Proteomes" id="UP001418222"/>
    </source>
</evidence>
<evidence type="ECO:0000256" key="1">
    <source>
        <dbReference type="SAM" id="Phobius"/>
    </source>
</evidence>
<accession>A0AAP0BJ15</accession>
<keyword evidence="1" id="KW-1133">Transmembrane helix</keyword>
<keyword evidence="1" id="KW-0812">Transmembrane</keyword>
<name>A0AAP0BJ15_9ASPA</name>
<keyword evidence="3" id="KW-1185">Reference proteome</keyword>
<keyword evidence="1" id="KW-0472">Membrane</keyword>
<dbReference type="EMBL" id="JBBWWQ010000008">
    <property type="protein sequence ID" value="KAK8940540.1"/>
    <property type="molecule type" value="Genomic_DNA"/>
</dbReference>
<feature type="transmembrane region" description="Helical" evidence="1">
    <location>
        <begin position="20"/>
        <end position="41"/>
    </location>
</feature>
<gene>
    <name evidence="2" type="ORF">KSP39_PZI009945</name>
</gene>
<organism evidence="2 3">
    <name type="scientific">Platanthera zijinensis</name>
    <dbReference type="NCBI Taxonomy" id="2320716"/>
    <lineage>
        <taxon>Eukaryota</taxon>
        <taxon>Viridiplantae</taxon>
        <taxon>Streptophyta</taxon>
        <taxon>Embryophyta</taxon>
        <taxon>Tracheophyta</taxon>
        <taxon>Spermatophyta</taxon>
        <taxon>Magnoliopsida</taxon>
        <taxon>Liliopsida</taxon>
        <taxon>Asparagales</taxon>
        <taxon>Orchidaceae</taxon>
        <taxon>Orchidoideae</taxon>
        <taxon>Orchideae</taxon>
        <taxon>Orchidinae</taxon>
        <taxon>Platanthera</taxon>
    </lineage>
</organism>
<evidence type="ECO:0000313" key="2">
    <source>
        <dbReference type="EMBL" id="KAK8940540.1"/>
    </source>
</evidence>